<proteinExistence type="predicted"/>
<dbReference type="Gene3D" id="3.50.50.60">
    <property type="entry name" value="FAD/NAD(P)-binding domain"/>
    <property type="match status" value="1"/>
</dbReference>
<organism evidence="4 5">
    <name type="scientific">Streptomyces alboflavus</name>
    <dbReference type="NCBI Taxonomy" id="67267"/>
    <lineage>
        <taxon>Bacteria</taxon>
        <taxon>Bacillati</taxon>
        <taxon>Actinomycetota</taxon>
        <taxon>Actinomycetes</taxon>
        <taxon>Kitasatosporales</taxon>
        <taxon>Streptomycetaceae</taxon>
        <taxon>Streptomyces</taxon>
    </lineage>
</organism>
<dbReference type="PANTHER" id="PTHR13789">
    <property type="entry name" value="MONOOXYGENASE"/>
    <property type="match status" value="1"/>
</dbReference>
<reference evidence="4 5" key="1">
    <citation type="submission" date="2017-05" db="EMBL/GenBank/DDBJ databases">
        <title>Streptomyces alboflavus Genome sequencing and assembly.</title>
        <authorList>
            <person name="Wang Y."/>
            <person name="Du B."/>
            <person name="Ding Y."/>
            <person name="Liu H."/>
            <person name="Hou Q."/>
            <person name="Liu K."/>
            <person name="Wang C."/>
            <person name="Yao L."/>
        </authorList>
    </citation>
    <scope>NUCLEOTIDE SEQUENCE [LARGE SCALE GENOMIC DNA]</scope>
    <source>
        <strain evidence="4 5">MDJK44</strain>
    </source>
</reference>
<dbReference type="PRINTS" id="PR00420">
    <property type="entry name" value="RNGMNOXGNASE"/>
</dbReference>
<dbReference type="SUPFAM" id="SSF51905">
    <property type="entry name" value="FAD/NAD(P)-binding domain"/>
    <property type="match status" value="1"/>
</dbReference>
<dbReference type="InterPro" id="IPR036188">
    <property type="entry name" value="FAD/NAD-bd_sf"/>
</dbReference>
<dbReference type="PANTHER" id="PTHR13789:SF309">
    <property type="entry name" value="PUTATIVE (AFU_ORTHOLOGUE AFUA_6G14510)-RELATED"/>
    <property type="match status" value="1"/>
</dbReference>
<dbReference type="InterPro" id="IPR002938">
    <property type="entry name" value="FAD-bd"/>
</dbReference>
<accession>A0A1Z1WRP9</accession>
<dbReference type="EMBL" id="CP021748">
    <property type="protein sequence ID" value="ARX89110.1"/>
    <property type="molecule type" value="Genomic_DNA"/>
</dbReference>
<dbReference type="GO" id="GO:0004497">
    <property type="term" value="F:monooxygenase activity"/>
    <property type="evidence" value="ECO:0007669"/>
    <property type="project" value="UniProtKB-KW"/>
</dbReference>
<dbReference type="Pfam" id="PF01494">
    <property type="entry name" value="FAD_binding_3"/>
    <property type="match status" value="1"/>
</dbReference>
<dbReference type="STRING" id="67267.GCA_000716675_00526"/>
<feature type="domain" description="FAD-binding" evidence="3">
    <location>
        <begin position="7"/>
        <end position="217"/>
    </location>
</feature>
<keyword evidence="5" id="KW-1185">Reference proteome</keyword>
<keyword evidence="2 4" id="KW-0503">Monooxygenase</keyword>
<sequence length="281" mass="30108">MTGTGKDTSVVIVGAGVAGLALGTFLLRKGIDCVVLEKHSRAYVERRQRAGALDAGGVRVLNEWGVGEAVEGHSRADSDSDSGVPMLVDGVQRWWRMGDDGESGDGVFCPQQVLVRNLIRIFLRDGGDLRFGAEDVSLRDIGTEQPLVRYREPDGSTRTVTCDFVAGADGYRGVSRTAVPEDVLTCSRHEFGYAWLTVMAEVPADPLALLAVHARGFAAQITRGRTRAVSTFSARCPTPSSSGPTSVSGANWRRASAHPWNAGVRSRASRSCRCAEWCSAP</sequence>
<gene>
    <name evidence="4" type="primary">pobA</name>
    <name evidence="4" type="ORF">SMD44_08597</name>
</gene>
<dbReference type="Proteomes" id="UP000195880">
    <property type="component" value="Chromosome"/>
</dbReference>
<evidence type="ECO:0000259" key="3">
    <source>
        <dbReference type="Pfam" id="PF01494"/>
    </source>
</evidence>
<evidence type="ECO:0000313" key="4">
    <source>
        <dbReference type="EMBL" id="ARX89110.1"/>
    </source>
</evidence>
<dbReference type="GO" id="GO:0071949">
    <property type="term" value="F:FAD binding"/>
    <property type="evidence" value="ECO:0007669"/>
    <property type="project" value="InterPro"/>
</dbReference>
<evidence type="ECO:0000256" key="1">
    <source>
        <dbReference type="ARBA" id="ARBA00023002"/>
    </source>
</evidence>
<keyword evidence="1" id="KW-0560">Oxidoreductase</keyword>
<name>A0A1Z1WRP9_9ACTN</name>
<protein>
    <submittedName>
        <fullName evidence="4">Hydroxybenzoate 3-monooxygenase</fullName>
    </submittedName>
</protein>
<dbReference type="KEGG" id="salf:SMD44_08597"/>
<evidence type="ECO:0000313" key="5">
    <source>
        <dbReference type="Proteomes" id="UP000195880"/>
    </source>
</evidence>
<dbReference type="AlphaFoldDB" id="A0A1Z1WRP9"/>
<evidence type="ECO:0000256" key="2">
    <source>
        <dbReference type="ARBA" id="ARBA00023033"/>
    </source>
</evidence>
<dbReference type="InterPro" id="IPR050493">
    <property type="entry name" value="FAD-dep_Monooxygenase_BioMet"/>
</dbReference>